<name>A0ABX2CY60_9CYAN</name>
<dbReference type="RefSeq" id="WP_339382880.1">
    <property type="nucleotide sequence ID" value="NZ_CAWPPK010000266.1"/>
</dbReference>
<gene>
    <name evidence="1" type="ORF">E5S67_03066</name>
</gene>
<evidence type="ECO:0008006" key="3">
    <source>
        <dbReference type="Google" id="ProtNLM"/>
    </source>
</evidence>
<dbReference type="EMBL" id="SRRZ01000052">
    <property type="protein sequence ID" value="NQE35336.1"/>
    <property type="molecule type" value="Genomic_DNA"/>
</dbReference>
<reference evidence="1 2" key="1">
    <citation type="journal article" date="2020" name="Sci. Rep.">
        <title>A novel cyanobacterial geosmin producer, revising GeoA distribution and dispersion patterns in Bacteria.</title>
        <authorList>
            <person name="Churro C."/>
            <person name="Semedo-Aguiar A.P."/>
            <person name="Silva A.D."/>
            <person name="Pereira-Leal J.B."/>
            <person name="Leite R.B."/>
        </authorList>
    </citation>
    <scope>NUCLEOTIDE SEQUENCE [LARGE SCALE GENOMIC DNA]</scope>
    <source>
        <strain evidence="1 2">IPMA8</strain>
    </source>
</reference>
<evidence type="ECO:0000313" key="2">
    <source>
        <dbReference type="Proteomes" id="UP000702425"/>
    </source>
</evidence>
<sequence length="113" mass="13212">MVQTIQSKNVTLEELKTLFDLQLVTDDQFFREWQYELPEITDFQKRQLDQIKAGYSNLLEYPPIWKKPSVCRSSLRCYLSASFICILSTLNQKNPSKFPNKMKKLSSKVASTL</sequence>
<protein>
    <recommendedName>
        <fullName evidence="3">Restriction endonuclease subunit R</fullName>
    </recommendedName>
</protein>
<keyword evidence="2" id="KW-1185">Reference proteome</keyword>
<evidence type="ECO:0000313" key="1">
    <source>
        <dbReference type="EMBL" id="NQE35336.1"/>
    </source>
</evidence>
<comment type="caution">
    <text evidence="1">The sequence shown here is derived from an EMBL/GenBank/DDBJ whole genome shotgun (WGS) entry which is preliminary data.</text>
</comment>
<accession>A0ABX2CY60</accession>
<proteinExistence type="predicted"/>
<organism evidence="1 2">
    <name type="scientific">Microcoleus asticus IPMA8</name>
    <dbReference type="NCBI Taxonomy" id="2563858"/>
    <lineage>
        <taxon>Bacteria</taxon>
        <taxon>Bacillati</taxon>
        <taxon>Cyanobacteriota</taxon>
        <taxon>Cyanophyceae</taxon>
        <taxon>Oscillatoriophycideae</taxon>
        <taxon>Oscillatoriales</taxon>
        <taxon>Microcoleaceae</taxon>
        <taxon>Microcoleus</taxon>
        <taxon>Microcoleus asticus</taxon>
    </lineage>
</organism>
<dbReference type="Proteomes" id="UP000702425">
    <property type="component" value="Unassembled WGS sequence"/>
</dbReference>